<accession>B2BF86</accession>
<comment type="catalytic activity">
    <reaction evidence="11 12">
        <text>a ubiquinone + NADH + 5 H(+)(in) = a ubiquinol + NAD(+) + 4 H(+)(out)</text>
        <dbReference type="Rhea" id="RHEA:29091"/>
        <dbReference type="Rhea" id="RHEA-COMP:9565"/>
        <dbReference type="Rhea" id="RHEA-COMP:9566"/>
        <dbReference type="ChEBI" id="CHEBI:15378"/>
        <dbReference type="ChEBI" id="CHEBI:16389"/>
        <dbReference type="ChEBI" id="CHEBI:17976"/>
        <dbReference type="ChEBI" id="CHEBI:57540"/>
        <dbReference type="ChEBI" id="CHEBI:57945"/>
        <dbReference type="EC" id="7.1.1.2"/>
    </reaction>
</comment>
<keyword evidence="5 12" id="KW-0812">Transmembrane</keyword>
<reference evidence="13" key="1">
    <citation type="journal article" date="2008" name="Curr. Biol.">
        <title>Organelles in Blastocystis that blur the distinction between mitochondria and hydrogenosomes.</title>
        <authorList>
            <person name="Stechmann A."/>
            <person name="Hamblin K."/>
            <person name="Perez-Brocal V."/>
            <person name="Gaston D."/>
            <person name="Richmond G.S."/>
            <person name="van der Giezen M."/>
            <person name="Clark C.G."/>
            <person name="Roger A.J."/>
        </authorList>
    </citation>
    <scope>NUCLEOTIDE SEQUENCE</scope>
    <source>
        <strain evidence="13">BT-1</strain>
    </source>
</reference>
<feature type="transmembrane region" description="Helical" evidence="12">
    <location>
        <begin position="88"/>
        <end position="109"/>
    </location>
</feature>
<evidence type="ECO:0000256" key="5">
    <source>
        <dbReference type="ARBA" id="ARBA00022692"/>
    </source>
</evidence>
<feature type="transmembrane region" description="Helical" evidence="12">
    <location>
        <begin position="61"/>
        <end position="82"/>
    </location>
</feature>
<dbReference type="AlphaFoldDB" id="B2BF86"/>
<dbReference type="GO" id="GO:0030964">
    <property type="term" value="C:NADH dehydrogenase complex"/>
    <property type="evidence" value="ECO:0007669"/>
    <property type="project" value="TreeGrafter"/>
</dbReference>
<evidence type="ECO:0000256" key="9">
    <source>
        <dbReference type="ARBA" id="ARBA00023075"/>
    </source>
</evidence>
<dbReference type="Pfam" id="PF00507">
    <property type="entry name" value="Oxidored_q4"/>
    <property type="match status" value="1"/>
</dbReference>
<dbReference type="InterPro" id="IPR038430">
    <property type="entry name" value="NDAH_ubi_oxred_su3_sf"/>
</dbReference>
<name>B2BF86_9STRA</name>
<evidence type="ECO:0000313" key="13">
    <source>
        <dbReference type="EMBL" id="ABU87586.1"/>
    </source>
</evidence>
<dbReference type="FunFam" id="1.20.58.1610:FF:000004">
    <property type="entry name" value="NADH-quinone oxidoreductase subunit A"/>
    <property type="match status" value="1"/>
</dbReference>
<sequence length="119" mass="13907">MFFNDLYALFVFFICAIVISYVAFLISYIFGVRADDSNKLASYECGFTPFDDARNTFEIHFYLVAILFLMFDLEISFLFPWAVSLSTLSFVGYFAMVIFFILLTLGFIYEYKKGALEWE</sequence>
<gene>
    <name evidence="13" type="primary">nad3</name>
</gene>
<organism evidence="13">
    <name type="scientific">Blastocystis sp. BT-1</name>
    <dbReference type="NCBI Taxonomy" id="463135"/>
    <lineage>
        <taxon>Eukaryota</taxon>
        <taxon>Sar</taxon>
        <taxon>Stramenopiles</taxon>
        <taxon>Bigyra</taxon>
        <taxon>Opalozoa</taxon>
        <taxon>Opalinata</taxon>
        <taxon>Blastocystidae</taxon>
        <taxon>Blastocystis</taxon>
    </lineage>
</organism>
<dbReference type="InterPro" id="IPR023043">
    <property type="entry name" value="NAD(P)H_OxRDtase_bac/plastid"/>
</dbReference>
<comment type="subcellular location">
    <subcellularLocation>
        <location evidence="1">Membrane</location>
        <topology evidence="1">Multi-pass membrane protein</topology>
    </subcellularLocation>
    <subcellularLocation>
        <location evidence="12">Mitochondrion membrane</location>
        <topology evidence="12">Multi-pass membrane protein</topology>
    </subcellularLocation>
</comment>
<evidence type="ECO:0000256" key="6">
    <source>
        <dbReference type="ARBA" id="ARBA00022967"/>
    </source>
</evidence>
<evidence type="ECO:0000256" key="8">
    <source>
        <dbReference type="ARBA" id="ARBA00023027"/>
    </source>
</evidence>
<dbReference type="Gene3D" id="1.20.58.1610">
    <property type="entry name" value="NADH:ubiquinone/plastoquinone oxidoreductase, chain 3"/>
    <property type="match status" value="1"/>
</dbReference>
<evidence type="ECO:0000256" key="3">
    <source>
        <dbReference type="ARBA" id="ARBA00021007"/>
    </source>
</evidence>
<dbReference type="GO" id="GO:0008137">
    <property type="term" value="F:NADH dehydrogenase (ubiquinone) activity"/>
    <property type="evidence" value="ECO:0007669"/>
    <property type="project" value="UniProtKB-UniRule"/>
</dbReference>
<keyword evidence="6 12" id="KW-1278">Translocase</keyword>
<dbReference type="HAMAP" id="MF_01394">
    <property type="entry name" value="NDH1_NuoA"/>
    <property type="match status" value="1"/>
</dbReference>
<feature type="transmembrane region" description="Helical" evidence="12">
    <location>
        <begin position="6"/>
        <end position="30"/>
    </location>
</feature>
<evidence type="ECO:0000256" key="7">
    <source>
        <dbReference type="ARBA" id="ARBA00022989"/>
    </source>
</evidence>
<keyword evidence="12" id="KW-0249">Electron transport</keyword>
<comment type="similarity">
    <text evidence="2 12">Belongs to the complex I subunit 3 family.</text>
</comment>
<keyword evidence="12" id="KW-0679">Respiratory chain</keyword>
<dbReference type="InterPro" id="IPR000440">
    <property type="entry name" value="NADH_UbQ/plastoQ_OxRdtase_su3"/>
</dbReference>
<keyword evidence="4 12" id="KW-0813">Transport</keyword>
<keyword evidence="7 12" id="KW-1133">Transmembrane helix</keyword>
<geneLocation type="mitochondrion" evidence="13"/>
<protein>
    <recommendedName>
        <fullName evidence="3 12">NADH-ubiquinone oxidoreductase chain 3</fullName>
        <ecNumber evidence="12">7.1.1.2</ecNumber>
    </recommendedName>
</protein>
<dbReference type="GO" id="GO:0016651">
    <property type="term" value="F:oxidoreductase activity, acting on NAD(P)H"/>
    <property type="evidence" value="ECO:0007669"/>
    <property type="project" value="InterPro"/>
</dbReference>
<keyword evidence="10 12" id="KW-0472">Membrane</keyword>
<evidence type="ECO:0000256" key="12">
    <source>
        <dbReference type="RuleBase" id="RU003640"/>
    </source>
</evidence>
<proteinExistence type="inferred from homology"/>
<evidence type="ECO:0000256" key="4">
    <source>
        <dbReference type="ARBA" id="ARBA00022448"/>
    </source>
</evidence>
<dbReference type="PANTHER" id="PTHR11058:SF9">
    <property type="entry name" value="NADH-UBIQUINONE OXIDOREDUCTASE CHAIN 3"/>
    <property type="match status" value="1"/>
</dbReference>
<evidence type="ECO:0000256" key="1">
    <source>
        <dbReference type="ARBA" id="ARBA00004141"/>
    </source>
</evidence>
<dbReference type="GO" id="GO:0031966">
    <property type="term" value="C:mitochondrial membrane"/>
    <property type="evidence" value="ECO:0007669"/>
    <property type="project" value="UniProtKB-SubCell"/>
</dbReference>
<evidence type="ECO:0000256" key="2">
    <source>
        <dbReference type="ARBA" id="ARBA00008472"/>
    </source>
</evidence>
<dbReference type="EC" id="7.1.1.2" evidence="12"/>
<dbReference type="PANTHER" id="PTHR11058">
    <property type="entry name" value="NADH-UBIQUINONE OXIDOREDUCTASE CHAIN 3"/>
    <property type="match status" value="1"/>
</dbReference>
<keyword evidence="12 13" id="KW-0496">Mitochondrion</keyword>
<evidence type="ECO:0000256" key="10">
    <source>
        <dbReference type="ARBA" id="ARBA00023136"/>
    </source>
</evidence>
<evidence type="ECO:0000256" key="11">
    <source>
        <dbReference type="ARBA" id="ARBA00049551"/>
    </source>
</evidence>
<keyword evidence="8 12" id="KW-0520">NAD</keyword>
<dbReference type="EMBL" id="EF494738">
    <property type="protein sequence ID" value="ABU87586.1"/>
    <property type="molecule type" value="Genomic_DNA"/>
</dbReference>
<comment type="function">
    <text evidence="12">Core subunit of the mitochondrial membrane respiratory chain NADH dehydrogenase (Complex I) which catalyzes electron transfer from NADH through the respiratory chain, using ubiquinone as an electron acceptor. Essential for the catalytic activity of complex I.</text>
</comment>
<keyword evidence="9 12" id="KW-0830">Ubiquinone</keyword>